<feature type="transmembrane region" description="Helical" evidence="8">
    <location>
        <begin position="61"/>
        <end position="78"/>
    </location>
</feature>
<comment type="similarity">
    <text evidence="2">Belongs to the autoinducer-2 exporter (AI-2E) (TC 2.A.86) family.</text>
</comment>
<accession>A0A1I2L098</accession>
<sequence length="356" mass="40094">MTLKDLRTTNLLLLVIVIPLIFYILKLLSFIFIPLIASMFIALLFLPLMRWLSKRGVPNPISILIVILIIVAGLKAGGELLQLTSNEIMNTDTEFFTKAETKLTHLLVSVEQFFGIERVQGSNAINHYFKQNNLLENFGSTFDFISNTLSMTLTTIFFVILLLAGSINFQKILNNTIFKQHYSSVKIFMKIEKDIIKFVLVKFVISLMTGIGFGLACFAFGVSFPIFWGLFAFIINFVQMIGSVISVVLLALFAFVELDPTGTLLLFILTITAIQVLMGGILEPVFMGKTFSINVITILVMLMLWGYIWGVPGLIMSIPLTVFIRIILEQFPKTRLIADLIAGEEQSINLLWKKKK</sequence>
<comment type="subcellular location">
    <subcellularLocation>
        <location evidence="1">Cell membrane</location>
        <topology evidence="1">Multi-pass membrane protein</topology>
    </subcellularLocation>
</comment>
<evidence type="ECO:0000313" key="10">
    <source>
        <dbReference type="Proteomes" id="UP000198964"/>
    </source>
</evidence>
<keyword evidence="3" id="KW-0813">Transport</keyword>
<evidence type="ECO:0000256" key="6">
    <source>
        <dbReference type="ARBA" id="ARBA00022989"/>
    </source>
</evidence>
<keyword evidence="7 8" id="KW-0472">Membrane</keyword>
<dbReference type="EMBL" id="FONW01000014">
    <property type="protein sequence ID" value="SFF72722.1"/>
    <property type="molecule type" value="Genomic_DNA"/>
</dbReference>
<evidence type="ECO:0000256" key="8">
    <source>
        <dbReference type="SAM" id="Phobius"/>
    </source>
</evidence>
<evidence type="ECO:0000256" key="4">
    <source>
        <dbReference type="ARBA" id="ARBA00022475"/>
    </source>
</evidence>
<evidence type="ECO:0000313" key="9">
    <source>
        <dbReference type="EMBL" id="SFF72722.1"/>
    </source>
</evidence>
<evidence type="ECO:0000256" key="2">
    <source>
        <dbReference type="ARBA" id="ARBA00009773"/>
    </source>
</evidence>
<feature type="transmembrane region" description="Helical" evidence="8">
    <location>
        <begin position="199"/>
        <end position="221"/>
    </location>
</feature>
<feature type="transmembrane region" description="Helical" evidence="8">
    <location>
        <begin position="302"/>
        <end position="328"/>
    </location>
</feature>
<name>A0A1I2L098_9BACT</name>
<feature type="transmembrane region" description="Helical" evidence="8">
    <location>
        <begin position="7"/>
        <end position="25"/>
    </location>
</feature>
<reference evidence="9 10" key="1">
    <citation type="submission" date="2016-10" db="EMBL/GenBank/DDBJ databases">
        <authorList>
            <person name="de Groot N.N."/>
        </authorList>
    </citation>
    <scope>NUCLEOTIDE SEQUENCE [LARGE SCALE GENOMIC DNA]</scope>
    <source>
        <strain evidence="9 10">CGMCC 1.9156</strain>
    </source>
</reference>
<keyword evidence="6 8" id="KW-1133">Transmembrane helix</keyword>
<evidence type="ECO:0000256" key="7">
    <source>
        <dbReference type="ARBA" id="ARBA00023136"/>
    </source>
</evidence>
<dbReference type="PANTHER" id="PTHR21716">
    <property type="entry name" value="TRANSMEMBRANE PROTEIN"/>
    <property type="match status" value="1"/>
</dbReference>
<keyword evidence="4" id="KW-1003">Cell membrane</keyword>
<dbReference type="GO" id="GO:0005886">
    <property type="term" value="C:plasma membrane"/>
    <property type="evidence" value="ECO:0007669"/>
    <property type="project" value="UniProtKB-SubCell"/>
</dbReference>
<dbReference type="PANTHER" id="PTHR21716:SF53">
    <property type="entry name" value="PERMEASE PERM-RELATED"/>
    <property type="match status" value="1"/>
</dbReference>
<feature type="transmembrane region" description="Helical" evidence="8">
    <location>
        <begin position="263"/>
        <end position="282"/>
    </location>
</feature>
<dbReference type="AlphaFoldDB" id="A0A1I2L098"/>
<proteinExistence type="inferred from homology"/>
<feature type="transmembrane region" description="Helical" evidence="8">
    <location>
        <begin position="227"/>
        <end position="256"/>
    </location>
</feature>
<dbReference type="RefSeq" id="WP_093921391.1">
    <property type="nucleotide sequence ID" value="NZ_FONW01000014.1"/>
</dbReference>
<evidence type="ECO:0000256" key="3">
    <source>
        <dbReference type="ARBA" id="ARBA00022448"/>
    </source>
</evidence>
<gene>
    <name evidence="9" type="ORF">SAMN05216283_11444</name>
</gene>
<organism evidence="9 10">
    <name type="scientific">Sunxiuqinia elliptica</name>
    <dbReference type="NCBI Taxonomy" id="655355"/>
    <lineage>
        <taxon>Bacteria</taxon>
        <taxon>Pseudomonadati</taxon>
        <taxon>Bacteroidota</taxon>
        <taxon>Bacteroidia</taxon>
        <taxon>Marinilabiliales</taxon>
        <taxon>Prolixibacteraceae</taxon>
        <taxon>Sunxiuqinia</taxon>
    </lineage>
</organism>
<keyword evidence="10" id="KW-1185">Reference proteome</keyword>
<dbReference type="Proteomes" id="UP000198964">
    <property type="component" value="Unassembled WGS sequence"/>
</dbReference>
<evidence type="ECO:0000256" key="1">
    <source>
        <dbReference type="ARBA" id="ARBA00004651"/>
    </source>
</evidence>
<evidence type="ECO:0000256" key="5">
    <source>
        <dbReference type="ARBA" id="ARBA00022692"/>
    </source>
</evidence>
<feature type="transmembrane region" description="Helical" evidence="8">
    <location>
        <begin position="144"/>
        <end position="164"/>
    </location>
</feature>
<feature type="transmembrane region" description="Helical" evidence="8">
    <location>
        <begin position="31"/>
        <end position="49"/>
    </location>
</feature>
<dbReference type="InterPro" id="IPR002549">
    <property type="entry name" value="AI-2E-like"/>
</dbReference>
<keyword evidence="5 8" id="KW-0812">Transmembrane</keyword>
<dbReference type="Pfam" id="PF01594">
    <property type="entry name" value="AI-2E_transport"/>
    <property type="match status" value="1"/>
</dbReference>
<protein>
    <submittedName>
        <fullName evidence="9">Predicted PurR-regulated permease PerM</fullName>
    </submittedName>
</protein>